<gene>
    <name evidence="6" type="ORF">BKA16_000253</name>
</gene>
<dbReference type="InterPro" id="IPR018062">
    <property type="entry name" value="HTH_AraC-typ_CS"/>
</dbReference>
<dbReference type="Proteomes" id="UP000551501">
    <property type="component" value="Unassembled WGS sequence"/>
</dbReference>
<sequence length="343" mass="37881">MLKTDFHDMSVPDTAERADRWRTAMAQSYVDVDVRPADQPVLTQSNFLARRELDDVSLIDLSTTSCTVRRRHRQGDSGDDCVALVLVGRGEESFTSGDHTIRLSGGQAALWEPRSGSAFTVHGPMRKRNLLIPRELLATIGVRTFEMEARALPRTPSLWLLGGLLTQLWDELPAMAPQEVSAARNAVLELLTSVLRTSAGSGPTPSRELRAQIDQWVRRNLEADLAPAVAAKFHAVSVRTLSRLYRADGDSFARHVRRLRLDRARSQLLASDDPISTIAHRWRFADASHFTRRFTEEYGQSPSEVRAVARDGVALDAGVAGRVGRGGLPARRSSPAESNTIDI</sequence>
<dbReference type="Gene3D" id="1.10.10.60">
    <property type="entry name" value="Homeodomain-like"/>
    <property type="match status" value="1"/>
</dbReference>
<keyword evidence="7" id="KW-1185">Reference proteome</keyword>
<feature type="domain" description="HTH araC/xylS-type" evidence="5">
    <location>
        <begin position="211"/>
        <end position="308"/>
    </location>
</feature>
<comment type="caution">
    <text evidence="6">The sequence shown here is derived from an EMBL/GenBank/DDBJ whole genome shotgun (WGS) entry which is preliminary data.</text>
</comment>
<evidence type="ECO:0000256" key="1">
    <source>
        <dbReference type="ARBA" id="ARBA00023015"/>
    </source>
</evidence>
<keyword evidence="2 6" id="KW-0238">DNA-binding</keyword>
<dbReference type="InterPro" id="IPR050204">
    <property type="entry name" value="AraC_XylS_family_regulators"/>
</dbReference>
<dbReference type="Pfam" id="PF14525">
    <property type="entry name" value="AraC_binding_2"/>
    <property type="match status" value="1"/>
</dbReference>
<dbReference type="GO" id="GO:0043565">
    <property type="term" value="F:sequence-specific DNA binding"/>
    <property type="evidence" value="ECO:0007669"/>
    <property type="project" value="InterPro"/>
</dbReference>
<dbReference type="Pfam" id="PF12833">
    <property type="entry name" value="HTH_18"/>
    <property type="match status" value="1"/>
</dbReference>
<keyword evidence="3" id="KW-0804">Transcription</keyword>
<evidence type="ECO:0000256" key="3">
    <source>
        <dbReference type="ARBA" id="ARBA00023163"/>
    </source>
</evidence>
<dbReference type="InterPro" id="IPR018060">
    <property type="entry name" value="HTH_AraC"/>
</dbReference>
<dbReference type="SMART" id="SM00342">
    <property type="entry name" value="HTH_ARAC"/>
    <property type="match status" value="1"/>
</dbReference>
<evidence type="ECO:0000259" key="5">
    <source>
        <dbReference type="PROSITE" id="PS01124"/>
    </source>
</evidence>
<evidence type="ECO:0000313" key="7">
    <source>
        <dbReference type="Proteomes" id="UP000551501"/>
    </source>
</evidence>
<dbReference type="PROSITE" id="PS00041">
    <property type="entry name" value="HTH_ARAC_FAMILY_1"/>
    <property type="match status" value="1"/>
</dbReference>
<accession>A0A840EQC6</accession>
<evidence type="ECO:0000256" key="2">
    <source>
        <dbReference type="ARBA" id="ARBA00023125"/>
    </source>
</evidence>
<feature type="region of interest" description="Disordered" evidence="4">
    <location>
        <begin position="324"/>
        <end position="343"/>
    </location>
</feature>
<proteinExistence type="predicted"/>
<dbReference type="SUPFAM" id="SSF46689">
    <property type="entry name" value="Homeodomain-like"/>
    <property type="match status" value="1"/>
</dbReference>
<dbReference type="GO" id="GO:0003700">
    <property type="term" value="F:DNA-binding transcription factor activity"/>
    <property type="evidence" value="ECO:0007669"/>
    <property type="project" value="InterPro"/>
</dbReference>
<dbReference type="AlphaFoldDB" id="A0A840EQC6"/>
<dbReference type="EMBL" id="JACIFP010000001">
    <property type="protein sequence ID" value="MBB4133701.1"/>
    <property type="molecule type" value="Genomic_DNA"/>
</dbReference>
<dbReference type="PANTHER" id="PTHR46796">
    <property type="entry name" value="HTH-TYPE TRANSCRIPTIONAL ACTIVATOR RHAS-RELATED"/>
    <property type="match status" value="1"/>
</dbReference>
<dbReference type="InterPro" id="IPR009057">
    <property type="entry name" value="Homeodomain-like_sf"/>
</dbReference>
<dbReference type="PROSITE" id="PS01124">
    <property type="entry name" value="HTH_ARAC_FAMILY_2"/>
    <property type="match status" value="1"/>
</dbReference>
<organism evidence="6 7">
    <name type="scientific">Gordonia humi</name>
    <dbReference type="NCBI Taxonomy" id="686429"/>
    <lineage>
        <taxon>Bacteria</taxon>
        <taxon>Bacillati</taxon>
        <taxon>Actinomycetota</taxon>
        <taxon>Actinomycetes</taxon>
        <taxon>Mycobacteriales</taxon>
        <taxon>Gordoniaceae</taxon>
        <taxon>Gordonia</taxon>
    </lineage>
</organism>
<name>A0A840EQC6_9ACTN</name>
<dbReference type="PANTHER" id="PTHR46796:SF6">
    <property type="entry name" value="ARAC SUBFAMILY"/>
    <property type="match status" value="1"/>
</dbReference>
<evidence type="ECO:0000313" key="6">
    <source>
        <dbReference type="EMBL" id="MBB4133701.1"/>
    </source>
</evidence>
<keyword evidence="1" id="KW-0805">Transcription regulation</keyword>
<dbReference type="InterPro" id="IPR035418">
    <property type="entry name" value="AraC-bd_2"/>
</dbReference>
<dbReference type="RefSeq" id="WP_183368859.1">
    <property type="nucleotide sequence ID" value="NZ_JACIFP010000001.1"/>
</dbReference>
<reference evidence="6 7" key="1">
    <citation type="submission" date="2020-08" db="EMBL/GenBank/DDBJ databases">
        <title>Sequencing the genomes of 1000 actinobacteria strains.</title>
        <authorList>
            <person name="Klenk H.-P."/>
        </authorList>
    </citation>
    <scope>NUCLEOTIDE SEQUENCE [LARGE SCALE GENOMIC DNA]</scope>
    <source>
        <strain evidence="6 7">DSM 45298</strain>
    </source>
</reference>
<evidence type="ECO:0000256" key="4">
    <source>
        <dbReference type="SAM" id="MobiDB-lite"/>
    </source>
</evidence>
<protein>
    <submittedName>
        <fullName evidence="6">AraC-like DNA-binding protein</fullName>
    </submittedName>
</protein>